<accession>A0A4V5N8X2</accession>
<dbReference type="GO" id="GO:0006891">
    <property type="term" value="P:intra-Golgi vesicle-mediated transport"/>
    <property type="evidence" value="ECO:0007669"/>
    <property type="project" value="TreeGrafter"/>
</dbReference>
<dbReference type="InterPro" id="IPR045126">
    <property type="entry name" value="TRAPPC10/Trs130"/>
</dbReference>
<dbReference type="InterPro" id="IPR022233">
    <property type="entry name" value="TRAPPC10/Trs130_C"/>
</dbReference>
<dbReference type="InterPro" id="IPR056913">
    <property type="entry name" value="TRAPPC10/Trs130_N"/>
</dbReference>
<dbReference type="GO" id="GO:1990071">
    <property type="term" value="C:TRAPPII protein complex"/>
    <property type="evidence" value="ECO:0007669"/>
    <property type="project" value="InterPro"/>
</dbReference>
<dbReference type="PANTHER" id="PTHR13251">
    <property type="entry name" value="EPILEPSY HOLOPROSENCEPHALY CANDIDATE 1/TMEM1"/>
    <property type="match status" value="1"/>
</dbReference>
<dbReference type="EMBL" id="NAJP01000012">
    <property type="protein sequence ID" value="TKA45329.1"/>
    <property type="molecule type" value="Genomic_DNA"/>
</dbReference>
<dbReference type="GO" id="GO:0005829">
    <property type="term" value="C:cytosol"/>
    <property type="evidence" value="ECO:0007669"/>
    <property type="project" value="GOC"/>
</dbReference>
<evidence type="ECO:0008006" key="10">
    <source>
        <dbReference type="Google" id="ProtNLM"/>
    </source>
</evidence>
<feature type="region of interest" description="Disordered" evidence="4">
    <location>
        <begin position="632"/>
        <end position="667"/>
    </location>
</feature>
<evidence type="ECO:0000256" key="4">
    <source>
        <dbReference type="SAM" id="MobiDB-lite"/>
    </source>
</evidence>
<feature type="compositionally biased region" description="Acidic residues" evidence="4">
    <location>
        <begin position="644"/>
        <end position="654"/>
    </location>
</feature>
<evidence type="ECO:0000256" key="1">
    <source>
        <dbReference type="ARBA" id="ARBA00004555"/>
    </source>
</evidence>
<gene>
    <name evidence="8" type="ORF">B0A54_04425</name>
</gene>
<dbReference type="PANTHER" id="PTHR13251:SF3">
    <property type="entry name" value="TRAFFICKING PROTEIN PARTICLE COMPLEX SUBUNIT 10"/>
    <property type="match status" value="1"/>
</dbReference>
<feature type="region of interest" description="Disordered" evidence="4">
    <location>
        <begin position="545"/>
        <end position="587"/>
    </location>
</feature>
<dbReference type="InterPro" id="IPR055505">
    <property type="entry name" value="DUF7077"/>
</dbReference>
<evidence type="ECO:0000256" key="3">
    <source>
        <dbReference type="ARBA" id="ARBA00023034"/>
    </source>
</evidence>
<evidence type="ECO:0000259" key="6">
    <source>
        <dbReference type="Pfam" id="PF23036"/>
    </source>
</evidence>
<evidence type="ECO:0000259" key="7">
    <source>
        <dbReference type="Pfam" id="PF23274"/>
    </source>
</evidence>
<keyword evidence="3" id="KW-0333">Golgi apparatus</keyword>
<dbReference type="OrthoDB" id="10256906at2759"/>
<evidence type="ECO:0000313" key="8">
    <source>
        <dbReference type="EMBL" id="TKA45329.1"/>
    </source>
</evidence>
<feature type="domain" description="DUF7077" evidence="7">
    <location>
        <begin position="971"/>
        <end position="1090"/>
    </location>
</feature>
<dbReference type="Pfam" id="PF23036">
    <property type="entry name" value="TRAPPC10_1st"/>
    <property type="match status" value="1"/>
</dbReference>
<name>A0A4V5N8X2_9PEZI</name>
<protein>
    <recommendedName>
        <fullName evidence="10">Trafficking protein particle complex subunit 11 domain-containing protein</fullName>
    </recommendedName>
</protein>
<dbReference type="Proteomes" id="UP000310066">
    <property type="component" value="Unassembled WGS sequence"/>
</dbReference>
<feature type="compositionally biased region" description="Polar residues" evidence="4">
    <location>
        <begin position="69"/>
        <end position="83"/>
    </location>
</feature>
<proteinExistence type="predicted"/>
<dbReference type="GO" id="GO:0034498">
    <property type="term" value="P:early endosome to Golgi transport"/>
    <property type="evidence" value="ECO:0007669"/>
    <property type="project" value="TreeGrafter"/>
</dbReference>
<feature type="compositionally biased region" description="Polar residues" evidence="4">
    <location>
        <begin position="577"/>
        <end position="587"/>
    </location>
</feature>
<feature type="region of interest" description="Disordered" evidence="4">
    <location>
        <begin position="65"/>
        <end position="103"/>
    </location>
</feature>
<dbReference type="Pfam" id="PF24965">
    <property type="entry name" value="TRS130_4HB"/>
    <property type="match status" value="1"/>
</dbReference>
<dbReference type="Pfam" id="PF12584">
    <property type="entry name" value="TRAPPC10"/>
    <property type="match status" value="1"/>
</dbReference>
<feature type="domain" description="TRAPPC10/Trs130 N-terminal" evidence="6">
    <location>
        <begin position="97"/>
        <end position="428"/>
    </location>
</feature>
<evidence type="ECO:0000256" key="2">
    <source>
        <dbReference type="ARBA" id="ARBA00022448"/>
    </source>
</evidence>
<dbReference type="STRING" id="329885.A0A4V5N8X2"/>
<evidence type="ECO:0000259" key="5">
    <source>
        <dbReference type="Pfam" id="PF12584"/>
    </source>
</evidence>
<evidence type="ECO:0000313" key="9">
    <source>
        <dbReference type="Proteomes" id="UP000310066"/>
    </source>
</evidence>
<comment type="subcellular location">
    <subcellularLocation>
        <location evidence="1">Golgi apparatus</location>
    </subcellularLocation>
</comment>
<feature type="domain" description="TRAPPC10/Trs130 C-terminal" evidence="5">
    <location>
        <begin position="1300"/>
        <end position="1453"/>
    </location>
</feature>
<keyword evidence="2" id="KW-0813">Transport</keyword>
<reference evidence="8 9" key="1">
    <citation type="submission" date="2017-03" db="EMBL/GenBank/DDBJ databases">
        <title>Genomes of endolithic fungi from Antarctica.</title>
        <authorList>
            <person name="Coleine C."/>
            <person name="Masonjones S."/>
            <person name="Stajich J.E."/>
        </authorList>
    </citation>
    <scope>NUCLEOTIDE SEQUENCE [LARGE SCALE GENOMIC DNA]</scope>
    <source>
        <strain evidence="8 9">CCFEE 5311</strain>
    </source>
</reference>
<comment type="caution">
    <text evidence="8">The sequence shown here is derived from an EMBL/GenBank/DDBJ whole genome shotgun (WGS) entry which is preliminary data.</text>
</comment>
<organism evidence="8 9">
    <name type="scientific">Friedmanniomyces endolithicus</name>
    <dbReference type="NCBI Taxonomy" id="329885"/>
    <lineage>
        <taxon>Eukaryota</taxon>
        <taxon>Fungi</taxon>
        <taxon>Dikarya</taxon>
        <taxon>Ascomycota</taxon>
        <taxon>Pezizomycotina</taxon>
        <taxon>Dothideomycetes</taxon>
        <taxon>Dothideomycetidae</taxon>
        <taxon>Mycosphaerellales</taxon>
        <taxon>Teratosphaeriaceae</taxon>
        <taxon>Friedmanniomyces</taxon>
    </lineage>
</organism>
<dbReference type="Pfam" id="PF23274">
    <property type="entry name" value="DUF7077"/>
    <property type="match status" value="1"/>
</dbReference>
<sequence length="1484" mass="164586">MSARVMEASSSSKVTVEYHDPSGVFPLVSRDIATRLPLRSLNWQSPSRPLRQIRQLHLDFVPDQHTETSLRPPTQNADANGPTSFDIVRTGNDPRKDAVKERRHQIPGLKTAPYLKLYILRCDDKDVYKAADRQRIREWLRENTQAEGKRGANHEAFEWLILHVVIPGTVAASEARWRESVKEPDELKERKRSNLKLPGKSSRTVFDRLRADFNDSGKNAQDRIAQIRLLKKDVSPDLLPTPTVAETLGETPQERDLAWKDLMDKLKVLILGPFDARVRQYEADIAEQEARRSLPGFNFCTFFIHKEGLAKALESIGLVEDALVIYDELSLGLETAVRELASGEAERTATTFATYTIDIRARIQGGGKSTVNGTHGDQNAVTEGKRRHADLFSKDYREKIVRSDISVFDFFCYLFLRQKALILRLANTRAARAELGGGGAVKDGGEDLVLTSEVAWRASSFIHNNARTLRQDLQDGSQTNKPALSQTDIESLLCAWTYAVAEHVLSETAAPVLDLAQSDSKTTGPNGTHKLTRLDFAFPMGASPYPQRSSSLMIRKPPPQPPELQRPASMAVESVGSPPSSAGTMESAAQNAGIPGLPELATYRAELLMVQRRMVELLAARRGWHAGWASVKHKRRGDDRTLDEVDLDADADEQVDPKTAPGEEEPDISQCLPAYLAQDLESEVTFHSAYERLSEQAMRYFALATQTKSVEAIIGDLAVLKRQQGDVASAETYLKHLLPSYEQKGWSVMQAEMLSFYAECLKELGQKPRYVETVLKLLGKVARRKMAMRLPRTRLSHATATDDEFNVSGLLADAIAVSVSLTTDLTSPLDQYFSNLELDREVIHFEDKDGFALLLRFGHVTDDDFTELGQVSLRLVGLEDPNQEIRLLSDGAISIKPGIVELRLGTTTTAFGLFLAESVTIHAGKLSFVHHFRPQTQPTLKLNDDEVLVTTQPSDESRSTQPVIFIYPVEHAFDTHVKVRKDVHIDKPRRLEVLLSSGWNEIRSITLRMKPTSAGLRLHLADATFDGVEHNDKEARKQGQLALCEMAANTSAMIEVPYTVDQATPHISMRLEIRYETSKGSFSFLKSVSLRHELPLDVDVDDIFRADMLFSRFTVRPTAGLPLVITDAALQESSVYGVHAPPLGGPVTVYANSPLELMYKVTRQQDLEHKPAKRDAALCLTLQYMSTAEVLAEMMQGTFAAALRQSEYQRFSRLLLPVVAARCKTLLAGSVLEVAVLLGQLKTPSFADFGWQDIVAPLPQIVRSGLSEWLMNWHREHASLPIDYDSALAKESSRRLKISVEIPTVDIVFTTSLMLSRDAVPESPWANVLTLGKPVQAELRVSSTDAWSAHLLFAQSKQKTPQARPHSILEVHADPEVWLLGGPRRVHFQALPADPVVFGLILIPLKVGEHRLPVIDIQAEPETVEEGKSGAKPRDVVSCETHCVGSGQTVEVIRDVRMTRIHVDDSAVGDVGLAGQPAGASAPG</sequence>